<reference evidence="1" key="1">
    <citation type="submission" date="2019-11" db="EMBL/GenBank/DDBJ databases">
        <title>Bipolaris sorokiniana Genome sequencing.</title>
        <authorList>
            <person name="Wang H."/>
        </authorList>
    </citation>
    <scope>NUCLEOTIDE SEQUENCE</scope>
</reference>
<dbReference type="EMBL" id="WNKQ01000018">
    <property type="protein sequence ID" value="KAF5845743.1"/>
    <property type="molecule type" value="Genomic_DNA"/>
</dbReference>
<protein>
    <submittedName>
        <fullName evidence="1">Uncharacterized protein</fullName>
    </submittedName>
</protein>
<organism evidence="1 2">
    <name type="scientific">Cochliobolus sativus</name>
    <name type="common">Common root rot and spot blotch fungus</name>
    <name type="synonym">Bipolaris sorokiniana</name>
    <dbReference type="NCBI Taxonomy" id="45130"/>
    <lineage>
        <taxon>Eukaryota</taxon>
        <taxon>Fungi</taxon>
        <taxon>Dikarya</taxon>
        <taxon>Ascomycota</taxon>
        <taxon>Pezizomycotina</taxon>
        <taxon>Dothideomycetes</taxon>
        <taxon>Pleosporomycetidae</taxon>
        <taxon>Pleosporales</taxon>
        <taxon>Pleosporineae</taxon>
        <taxon>Pleosporaceae</taxon>
        <taxon>Bipolaris</taxon>
    </lineage>
</organism>
<evidence type="ECO:0000313" key="1">
    <source>
        <dbReference type="EMBL" id="KAF5845743.1"/>
    </source>
</evidence>
<comment type="caution">
    <text evidence="1">The sequence shown here is derived from an EMBL/GenBank/DDBJ whole genome shotgun (WGS) entry which is preliminary data.</text>
</comment>
<dbReference type="AlphaFoldDB" id="A0A8H5ZD82"/>
<evidence type="ECO:0000313" key="2">
    <source>
        <dbReference type="Proteomes" id="UP000624244"/>
    </source>
</evidence>
<gene>
    <name evidence="1" type="ORF">GGP41_009512</name>
</gene>
<accession>A0A8H5ZD82</accession>
<sequence>MYMTRHQKMHICGTQPYHRANMDPLSEWPVLHSFLTRLSGVQGTLQLSAYTVSAVSHNAVSLVLGSNKMRQECH</sequence>
<proteinExistence type="predicted"/>
<dbReference type="Proteomes" id="UP000624244">
    <property type="component" value="Unassembled WGS sequence"/>
</dbReference>
<name>A0A8H5ZD82_COCSA</name>